<sequence>MSTVTISGFVEVEPKREEEEESATVNGDVLIKHEVATEDNGSASGIKSELKVKRETQQQEGEVASYFIKPLLLYDECMEDKKQKICM</sequence>
<evidence type="ECO:0000313" key="2">
    <source>
        <dbReference type="Proteomes" id="UP000327044"/>
    </source>
</evidence>
<proteinExistence type="predicted"/>
<protein>
    <submittedName>
        <fullName evidence="1">Uncharacterized protein</fullName>
    </submittedName>
</protein>
<dbReference type="EMBL" id="VVIM01000010">
    <property type="protein sequence ID" value="KAB0792117.1"/>
    <property type="molecule type" value="Genomic_DNA"/>
</dbReference>
<accession>A0A5N4A480</accession>
<dbReference type="AlphaFoldDB" id="A0A5N4A480"/>
<name>A0A5N4A480_PHOPY</name>
<gene>
    <name evidence="1" type="ORF">PPYR_14078</name>
</gene>
<keyword evidence="2" id="KW-1185">Reference proteome</keyword>
<dbReference type="Proteomes" id="UP000327044">
    <property type="component" value="Unassembled WGS sequence"/>
</dbReference>
<reference evidence="1 2" key="1">
    <citation type="journal article" date="2018" name="Elife">
        <title>Firefly genomes illuminate parallel origins of bioluminescence in beetles.</title>
        <authorList>
            <person name="Fallon T.R."/>
            <person name="Lower S.E."/>
            <person name="Chang C.H."/>
            <person name="Bessho-Uehara M."/>
            <person name="Martin G.J."/>
            <person name="Bewick A.J."/>
            <person name="Behringer M."/>
            <person name="Debat H.J."/>
            <person name="Wong I."/>
            <person name="Day J.C."/>
            <person name="Suvorov A."/>
            <person name="Silva C.J."/>
            <person name="Stanger-Hall K.F."/>
            <person name="Hall D.W."/>
            <person name="Schmitz R.J."/>
            <person name="Nelson D.R."/>
            <person name="Lewis S.M."/>
            <person name="Shigenobu S."/>
            <person name="Bybee S.M."/>
            <person name="Larracuente A.M."/>
            <person name="Oba Y."/>
            <person name="Weng J.K."/>
        </authorList>
    </citation>
    <scope>NUCLEOTIDE SEQUENCE [LARGE SCALE GENOMIC DNA]</scope>
    <source>
        <strain evidence="1">1611_PpyrPB1</strain>
        <tissue evidence="1">Whole body</tissue>
    </source>
</reference>
<organism evidence="1 2">
    <name type="scientific">Photinus pyralis</name>
    <name type="common">Common eastern firefly</name>
    <name type="synonym">Lampyris pyralis</name>
    <dbReference type="NCBI Taxonomy" id="7054"/>
    <lineage>
        <taxon>Eukaryota</taxon>
        <taxon>Metazoa</taxon>
        <taxon>Ecdysozoa</taxon>
        <taxon>Arthropoda</taxon>
        <taxon>Hexapoda</taxon>
        <taxon>Insecta</taxon>
        <taxon>Pterygota</taxon>
        <taxon>Neoptera</taxon>
        <taxon>Endopterygota</taxon>
        <taxon>Coleoptera</taxon>
        <taxon>Polyphaga</taxon>
        <taxon>Elateriformia</taxon>
        <taxon>Elateroidea</taxon>
        <taxon>Lampyridae</taxon>
        <taxon>Lampyrinae</taxon>
        <taxon>Photinus</taxon>
    </lineage>
</organism>
<evidence type="ECO:0000313" key="1">
    <source>
        <dbReference type="EMBL" id="KAB0792117.1"/>
    </source>
</evidence>
<comment type="caution">
    <text evidence="1">The sequence shown here is derived from an EMBL/GenBank/DDBJ whole genome shotgun (WGS) entry which is preliminary data.</text>
</comment>
<dbReference type="InParanoid" id="A0A5N4A480"/>